<evidence type="ECO:0000313" key="1">
    <source>
        <dbReference type="EMBL" id="QTM99741.1"/>
    </source>
</evidence>
<name>A0ABX7VS33_9BACI</name>
<dbReference type="InterPro" id="IPR029068">
    <property type="entry name" value="Glyas_Bleomycin-R_OHBP_Dase"/>
</dbReference>
<dbReference type="Gene3D" id="3.10.180.10">
    <property type="entry name" value="2,3-Dihydroxybiphenyl 1,2-Dioxygenase, domain 1"/>
    <property type="match status" value="1"/>
</dbReference>
<sequence length="117" mass="13743">MIETVTFQVRVKDFHEGRKWYAAFLQKQPDFEPHHGFAEWELLPGCWLQVAEGEPAVGNGPLRIQTASIEQERNRLLERLQVKRFSIRSREEVPVKWATFTDPWGNRLGLFEEIPHS</sequence>
<proteinExistence type="predicted"/>
<dbReference type="SUPFAM" id="SSF54593">
    <property type="entry name" value="Glyoxalase/Bleomycin resistance protein/Dihydroxybiphenyl dioxygenase"/>
    <property type="match status" value="1"/>
</dbReference>
<dbReference type="CDD" id="cd06587">
    <property type="entry name" value="VOC"/>
    <property type="match status" value="1"/>
</dbReference>
<keyword evidence="2" id="KW-1185">Reference proteome</keyword>
<protein>
    <submittedName>
        <fullName evidence="1">VOC family protein</fullName>
    </submittedName>
</protein>
<reference evidence="1 2" key="1">
    <citation type="submission" date="2019-12" db="EMBL/GenBank/DDBJ databases">
        <title>The whole genome sequencing of a strain isolated from a Mars analog, Dalangtan Playa.</title>
        <authorList>
            <person name="Huang T."/>
        </authorList>
    </citation>
    <scope>NUCLEOTIDE SEQUENCE [LARGE SCALE GENOMIC DNA]</scope>
    <source>
        <strain evidence="1 2">DP4-553-S</strain>
    </source>
</reference>
<gene>
    <name evidence="1" type="ORF">ERJ70_10775</name>
</gene>
<dbReference type="Proteomes" id="UP000665043">
    <property type="component" value="Chromosome"/>
</dbReference>
<dbReference type="RefSeq" id="WP_209364912.1">
    <property type="nucleotide sequence ID" value="NZ_CP046956.1"/>
</dbReference>
<organism evidence="1 2">
    <name type="scientific">Sediminibacillus dalangtanensis</name>
    <dbReference type="NCBI Taxonomy" id="2729421"/>
    <lineage>
        <taxon>Bacteria</taxon>
        <taxon>Bacillati</taxon>
        <taxon>Bacillota</taxon>
        <taxon>Bacilli</taxon>
        <taxon>Bacillales</taxon>
        <taxon>Bacillaceae</taxon>
        <taxon>Sediminibacillus</taxon>
    </lineage>
</organism>
<dbReference type="EMBL" id="CP046956">
    <property type="protein sequence ID" value="QTM99741.1"/>
    <property type="molecule type" value="Genomic_DNA"/>
</dbReference>
<accession>A0ABX7VS33</accession>
<evidence type="ECO:0000313" key="2">
    <source>
        <dbReference type="Proteomes" id="UP000665043"/>
    </source>
</evidence>